<comment type="caution">
    <text evidence="1">The sequence shown here is derived from an EMBL/GenBank/DDBJ whole genome shotgun (WGS) entry which is preliminary data.</text>
</comment>
<name>A0A918VGA9_9ACTN</name>
<dbReference type="RefSeq" id="WP_190059057.1">
    <property type="nucleotide sequence ID" value="NZ_BMWH01000018.1"/>
</dbReference>
<evidence type="ECO:0000313" key="2">
    <source>
        <dbReference type="Proteomes" id="UP000623010"/>
    </source>
</evidence>
<evidence type="ECO:0000313" key="1">
    <source>
        <dbReference type="EMBL" id="GGZ98940.1"/>
    </source>
</evidence>
<sequence>MNEVPAHDTERMRQDWNEALELTSRMPLHVPDRDRVDVLTARLRGYVEVLAPRVETANTAQRHDTTDRETARWLLSRVRHTLDQGPGPDDRTAAVHMEDLALNCRALWAIHPHCGRPASSCRSHFPQCSR</sequence>
<dbReference type="InterPro" id="IPR046300">
    <property type="entry name" value="DUF6415"/>
</dbReference>
<organism evidence="1 2">
    <name type="scientific">Streptomyces echinoruber</name>
    <dbReference type="NCBI Taxonomy" id="68898"/>
    <lineage>
        <taxon>Bacteria</taxon>
        <taxon>Bacillati</taxon>
        <taxon>Actinomycetota</taxon>
        <taxon>Actinomycetes</taxon>
        <taxon>Kitasatosporales</taxon>
        <taxon>Streptomycetaceae</taxon>
        <taxon>Streptomyces</taxon>
    </lineage>
</organism>
<accession>A0A918VGA9</accession>
<keyword evidence="2" id="KW-1185">Reference proteome</keyword>
<reference evidence="1" key="2">
    <citation type="submission" date="2020-09" db="EMBL/GenBank/DDBJ databases">
        <authorList>
            <person name="Sun Q."/>
            <person name="Ohkuma M."/>
        </authorList>
    </citation>
    <scope>NUCLEOTIDE SEQUENCE</scope>
    <source>
        <strain evidence="1">JCM 5016</strain>
    </source>
</reference>
<gene>
    <name evidence="1" type="ORF">GCM10010389_42680</name>
</gene>
<dbReference type="EMBL" id="BMWH01000018">
    <property type="protein sequence ID" value="GGZ98940.1"/>
    <property type="molecule type" value="Genomic_DNA"/>
</dbReference>
<protein>
    <submittedName>
        <fullName evidence="1">Uncharacterized protein</fullName>
    </submittedName>
</protein>
<proteinExistence type="predicted"/>
<dbReference type="Pfam" id="PF19979">
    <property type="entry name" value="DUF6415"/>
    <property type="match status" value="1"/>
</dbReference>
<dbReference type="AlphaFoldDB" id="A0A918VGA9"/>
<reference evidence="1" key="1">
    <citation type="journal article" date="2014" name="Int. J. Syst. Evol. Microbiol.">
        <title>Complete genome sequence of Corynebacterium casei LMG S-19264T (=DSM 44701T), isolated from a smear-ripened cheese.</title>
        <authorList>
            <consortium name="US DOE Joint Genome Institute (JGI-PGF)"/>
            <person name="Walter F."/>
            <person name="Albersmeier A."/>
            <person name="Kalinowski J."/>
            <person name="Ruckert C."/>
        </authorList>
    </citation>
    <scope>NUCLEOTIDE SEQUENCE</scope>
    <source>
        <strain evidence="1">JCM 5016</strain>
    </source>
</reference>
<dbReference type="Proteomes" id="UP000623010">
    <property type="component" value="Unassembled WGS sequence"/>
</dbReference>